<evidence type="ECO:0000313" key="3">
    <source>
        <dbReference type="Proteomes" id="UP001595816"/>
    </source>
</evidence>
<dbReference type="Pfam" id="PF01323">
    <property type="entry name" value="DSBA"/>
    <property type="match status" value="1"/>
</dbReference>
<dbReference type="SUPFAM" id="SSF52833">
    <property type="entry name" value="Thioredoxin-like"/>
    <property type="match status" value="1"/>
</dbReference>
<evidence type="ECO:0000259" key="1">
    <source>
        <dbReference type="Pfam" id="PF01323"/>
    </source>
</evidence>
<dbReference type="EMBL" id="JBHSAY010000003">
    <property type="protein sequence ID" value="MFC4129351.1"/>
    <property type="molecule type" value="Genomic_DNA"/>
</dbReference>
<dbReference type="Gene3D" id="3.40.30.10">
    <property type="entry name" value="Glutaredoxin"/>
    <property type="match status" value="1"/>
</dbReference>
<organism evidence="2 3">
    <name type="scientific">Hamadaea flava</name>
    <dbReference type="NCBI Taxonomy" id="1742688"/>
    <lineage>
        <taxon>Bacteria</taxon>
        <taxon>Bacillati</taxon>
        <taxon>Actinomycetota</taxon>
        <taxon>Actinomycetes</taxon>
        <taxon>Micromonosporales</taxon>
        <taxon>Micromonosporaceae</taxon>
        <taxon>Hamadaea</taxon>
    </lineage>
</organism>
<dbReference type="InterPro" id="IPR001853">
    <property type="entry name" value="DSBA-like_thioredoxin_dom"/>
</dbReference>
<evidence type="ECO:0000313" key="2">
    <source>
        <dbReference type="EMBL" id="MFC4129351.1"/>
    </source>
</evidence>
<reference evidence="3" key="1">
    <citation type="journal article" date="2019" name="Int. J. Syst. Evol. Microbiol.">
        <title>The Global Catalogue of Microorganisms (GCM) 10K type strain sequencing project: providing services to taxonomists for standard genome sequencing and annotation.</title>
        <authorList>
            <consortium name="The Broad Institute Genomics Platform"/>
            <consortium name="The Broad Institute Genome Sequencing Center for Infectious Disease"/>
            <person name="Wu L."/>
            <person name="Ma J."/>
        </authorList>
    </citation>
    <scope>NUCLEOTIDE SEQUENCE [LARGE SCALE GENOMIC DNA]</scope>
    <source>
        <strain evidence="3">CGMCC 4.7289</strain>
    </source>
</reference>
<comment type="caution">
    <text evidence="2">The sequence shown here is derived from an EMBL/GenBank/DDBJ whole genome shotgun (WGS) entry which is preliminary data.</text>
</comment>
<name>A0ABV8LFU1_9ACTN</name>
<dbReference type="RefSeq" id="WP_253759228.1">
    <property type="nucleotide sequence ID" value="NZ_JAMZDZ010000001.1"/>
</dbReference>
<dbReference type="Proteomes" id="UP001595816">
    <property type="component" value="Unassembled WGS sequence"/>
</dbReference>
<dbReference type="PANTHER" id="PTHR13887:SF41">
    <property type="entry name" value="THIOREDOXIN SUPERFAMILY PROTEIN"/>
    <property type="match status" value="1"/>
</dbReference>
<keyword evidence="3" id="KW-1185">Reference proteome</keyword>
<feature type="domain" description="DSBA-like thioredoxin" evidence="1">
    <location>
        <begin position="3"/>
        <end position="205"/>
    </location>
</feature>
<dbReference type="InterPro" id="IPR036249">
    <property type="entry name" value="Thioredoxin-like_sf"/>
</dbReference>
<dbReference type="CDD" id="cd03024">
    <property type="entry name" value="DsbA_FrnE"/>
    <property type="match status" value="1"/>
</dbReference>
<accession>A0ABV8LFU1</accession>
<protein>
    <submittedName>
        <fullName evidence="2">DsbA family protein</fullName>
    </submittedName>
</protein>
<proteinExistence type="predicted"/>
<sequence>MDIEIFSDVVCPWCWIGEQKVLTAVSGFTTETGEPVKLRWRAFQLDPSATSEGIPLVQWLGSRYGGEDNAKRMFTQVTSVGREVGLTMNFDQAISANTLDSHRLIWWAGRDGADQRPMVEALHEAHFTHGKDIGSLDTLVAVAAGLGHDARLVREFLESPGGLEEVQADLEMGRELGITGVPTFVFAGKYAISGAQDPSTLREVLDEVLQREGRSPLTVLAPQGATCDDDSCAA</sequence>
<dbReference type="PANTHER" id="PTHR13887">
    <property type="entry name" value="GLUTATHIONE S-TRANSFERASE KAPPA"/>
    <property type="match status" value="1"/>
</dbReference>
<gene>
    <name evidence="2" type="ORF">ACFOZ4_01845</name>
</gene>